<dbReference type="KEGG" id="lho:LOOC260_109890"/>
<dbReference type="Proteomes" id="UP000031620">
    <property type="component" value="Chromosome"/>
</dbReference>
<dbReference type="AlphaFoldDB" id="A0A0A1GX57"/>
<evidence type="ECO:0000313" key="1">
    <source>
        <dbReference type="EMBL" id="BAP85528.1"/>
    </source>
</evidence>
<sequence>MIQDMLTSIYTELTSDSVIRKYVGDRIRYYDYPENEDTNQTKMIINPLRPPQDQIGGSDRD</sequence>
<protein>
    <submittedName>
        <fullName evidence="1">Gp10 protein</fullName>
    </submittedName>
</protein>
<dbReference type="EMBL" id="AP014680">
    <property type="protein sequence ID" value="BAP85528.1"/>
    <property type="molecule type" value="Genomic_DNA"/>
</dbReference>
<dbReference type="HOGENOM" id="CLU_2916791_0_0_9"/>
<dbReference type="STRING" id="1291742.LOOC260_109890"/>
<accession>A0A0A1GX57</accession>
<name>A0A0A1GX57_9LACO</name>
<evidence type="ECO:0000313" key="2">
    <source>
        <dbReference type="Proteomes" id="UP000031620"/>
    </source>
</evidence>
<proteinExistence type="predicted"/>
<gene>
    <name evidence="1" type="ORF">LOOC260_109890</name>
</gene>
<reference evidence="1 2" key="1">
    <citation type="submission" date="2014-11" db="EMBL/GenBank/DDBJ databases">
        <title>Complete genome sequence and analysis of Lactobacillus hokkaidonensis LOOC260T.</title>
        <authorList>
            <person name="Tanizawa Y."/>
            <person name="Tohno M."/>
            <person name="Kaminuma E."/>
            <person name="Nakamura Y."/>
            <person name="Arita M."/>
        </authorList>
    </citation>
    <scope>NUCLEOTIDE SEQUENCE [LARGE SCALE GENOMIC DNA]</scope>
    <source>
        <strain evidence="1 2">LOOC260</strain>
    </source>
</reference>
<organism evidence="1 2">
    <name type="scientific">Paucilactobacillus hokkaidonensis JCM 18461</name>
    <dbReference type="NCBI Taxonomy" id="1291742"/>
    <lineage>
        <taxon>Bacteria</taxon>
        <taxon>Bacillati</taxon>
        <taxon>Bacillota</taxon>
        <taxon>Bacilli</taxon>
        <taxon>Lactobacillales</taxon>
        <taxon>Lactobacillaceae</taxon>
        <taxon>Paucilactobacillus</taxon>
    </lineage>
</organism>
<dbReference type="RefSeq" id="WP_235808564.1">
    <property type="nucleotide sequence ID" value="NZ_AP014680.1"/>
</dbReference>